<reference evidence="1" key="1">
    <citation type="submission" date="2020-05" db="EMBL/GenBank/DDBJ databases">
        <title>Large-scale comparative analyses of tick genomes elucidate their genetic diversity and vector capacities.</title>
        <authorList>
            <person name="Jia N."/>
            <person name="Wang J."/>
            <person name="Shi W."/>
            <person name="Du L."/>
            <person name="Sun Y."/>
            <person name="Zhan W."/>
            <person name="Jiang J."/>
            <person name="Wang Q."/>
            <person name="Zhang B."/>
            <person name="Ji P."/>
            <person name="Sakyi L.B."/>
            <person name="Cui X."/>
            <person name="Yuan T."/>
            <person name="Jiang B."/>
            <person name="Yang W."/>
            <person name="Lam T.T.-Y."/>
            <person name="Chang Q."/>
            <person name="Ding S."/>
            <person name="Wang X."/>
            <person name="Zhu J."/>
            <person name="Ruan X."/>
            <person name="Zhao L."/>
            <person name="Wei J."/>
            <person name="Que T."/>
            <person name="Du C."/>
            <person name="Cheng J."/>
            <person name="Dai P."/>
            <person name="Han X."/>
            <person name="Huang E."/>
            <person name="Gao Y."/>
            <person name="Liu J."/>
            <person name="Shao H."/>
            <person name="Ye R."/>
            <person name="Li L."/>
            <person name="Wei W."/>
            <person name="Wang X."/>
            <person name="Wang C."/>
            <person name="Yang T."/>
            <person name="Huo Q."/>
            <person name="Li W."/>
            <person name="Guo W."/>
            <person name="Chen H."/>
            <person name="Zhou L."/>
            <person name="Ni X."/>
            <person name="Tian J."/>
            <person name="Zhou Y."/>
            <person name="Sheng Y."/>
            <person name="Liu T."/>
            <person name="Pan Y."/>
            <person name="Xia L."/>
            <person name="Li J."/>
            <person name="Zhao F."/>
            <person name="Cao W."/>
        </authorList>
    </citation>
    <scope>NUCLEOTIDE SEQUENCE</scope>
    <source>
        <strain evidence="1">Dsil-2018</strain>
    </source>
</reference>
<evidence type="ECO:0000313" key="1">
    <source>
        <dbReference type="EMBL" id="KAH7940696.1"/>
    </source>
</evidence>
<protein>
    <submittedName>
        <fullName evidence="1">Uncharacterized protein</fullName>
    </submittedName>
</protein>
<gene>
    <name evidence="1" type="ORF">HPB49_003561</name>
</gene>
<dbReference type="EMBL" id="CM023476">
    <property type="protein sequence ID" value="KAH7940696.1"/>
    <property type="molecule type" value="Genomic_DNA"/>
</dbReference>
<accession>A0ACB8CDE7</accession>
<organism evidence="1 2">
    <name type="scientific">Dermacentor silvarum</name>
    <name type="common">Tick</name>
    <dbReference type="NCBI Taxonomy" id="543639"/>
    <lineage>
        <taxon>Eukaryota</taxon>
        <taxon>Metazoa</taxon>
        <taxon>Ecdysozoa</taxon>
        <taxon>Arthropoda</taxon>
        <taxon>Chelicerata</taxon>
        <taxon>Arachnida</taxon>
        <taxon>Acari</taxon>
        <taxon>Parasitiformes</taxon>
        <taxon>Ixodida</taxon>
        <taxon>Ixodoidea</taxon>
        <taxon>Ixodidae</taxon>
        <taxon>Rhipicephalinae</taxon>
        <taxon>Dermacentor</taxon>
    </lineage>
</organism>
<evidence type="ECO:0000313" key="2">
    <source>
        <dbReference type="Proteomes" id="UP000821865"/>
    </source>
</evidence>
<dbReference type="Proteomes" id="UP000821865">
    <property type="component" value="Chromosome 7"/>
</dbReference>
<name>A0ACB8CDE7_DERSI</name>
<comment type="caution">
    <text evidence="1">The sequence shown here is derived from an EMBL/GenBank/DDBJ whole genome shotgun (WGS) entry which is preliminary data.</text>
</comment>
<keyword evidence="2" id="KW-1185">Reference proteome</keyword>
<proteinExistence type="predicted"/>
<sequence length="123" mass="13956">MDRSTFEVLLQITQERLTIERTPRIPLHTKVLMALWLLDNQESFRGVVDRFGVNKGLLHYVVNNIIELWAGSPGRMHDAKVFSASGLDKLAETLPPNFHILDDSAYALSVGLMRPYRNNGHLS</sequence>